<dbReference type="AlphaFoldDB" id="A0A250KXX4"/>
<proteinExistence type="predicted"/>
<keyword evidence="3" id="KW-1185">Reference proteome</keyword>
<evidence type="ECO:0000313" key="3">
    <source>
        <dbReference type="Proteomes" id="UP000266313"/>
    </source>
</evidence>
<protein>
    <recommendedName>
        <fullName evidence="4">DUF3015 domain-containing protein</fullName>
    </recommendedName>
</protein>
<dbReference type="Proteomes" id="UP000266313">
    <property type="component" value="Chromosome"/>
</dbReference>
<gene>
    <name evidence="2" type="ORF">sS8_2682</name>
</gene>
<organism evidence="2 3">
    <name type="scientific">Methylocaldum marinum</name>
    <dbReference type="NCBI Taxonomy" id="1432792"/>
    <lineage>
        <taxon>Bacteria</taxon>
        <taxon>Pseudomonadati</taxon>
        <taxon>Pseudomonadota</taxon>
        <taxon>Gammaproteobacteria</taxon>
        <taxon>Methylococcales</taxon>
        <taxon>Methylococcaceae</taxon>
        <taxon>Methylocaldum</taxon>
    </lineage>
</organism>
<sequence length="170" mass="17666">MKKIMIIVGGLLLIGPILAHSTNHTHGPGSVGDGASGCGWGALLFDGNDGVGAHVLAVTTNNSFGNNTFGLSSGTNGCNADQTIRYRGGRVYIGANMTKLAEDMSRGSGETLAGLSEIMGIAVEDRPAFYAVVKKHFAVIFPRESVTGDEVMDALLVVMKSDSTLSKYTG</sequence>
<reference evidence="2 3" key="1">
    <citation type="submission" date="2016-12" db="EMBL/GenBank/DDBJ databases">
        <title>Genome sequencing of Methylocaldum marinum.</title>
        <authorList>
            <person name="Takeuchi M."/>
            <person name="Kamagata Y."/>
            <person name="Hiraoka S."/>
            <person name="Oshima K."/>
            <person name="Hattori M."/>
            <person name="Iwasaki W."/>
        </authorList>
    </citation>
    <scope>NUCLEOTIDE SEQUENCE [LARGE SCALE GENOMIC DNA]</scope>
    <source>
        <strain evidence="2 3">S8</strain>
    </source>
</reference>
<evidence type="ECO:0000313" key="2">
    <source>
        <dbReference type="EMBL" id="BBA34629.1"/>
    </source>
</evidence>
<feature type="signal peptide" evidence="1">
    <location>
        <begin position="1"/>
        <end position="19"/>
    </location>
</feature>
<dbReference type="InterPro" id="IPR021383">
    <property type="entry name" value="DUF3015"/>
</dbReference>
<accession>A0A250KXX4</accession>
<evidence type="ECO:0000256" key="1">
    <source>
        <dbReference type="SAM" id="SignalP"/>
    </source>
</evidence>
<dbReference type="OrthoDB" id="334910at2"/>
<dbReference type="Pfam" id="PF11220">
    <property type="entry name" value="DUF3015"/>
    <property type="match status" value="1"/>
</dbReference>
<evidence type="ECO:0008006" key="4">
    <source>
        <dbReference type="Google" id="ProtNLM"/>
    </source>
</evidence>
<name>A0A250KXX4_9GAMM</name>
<dbReference type="RefSeq" id="WP_119630003.1">
    <property type="nucleotide sequence ID" value="NZ_AP017928.1"/>
</dbReference>
<feature type="chain" id="PRO_5012287062" description="DUF3015 domain-containing protein" evidence="1">
    <location>
        <begin position="20"/>
        <end position="170"/>
    </location>
</feature>
<keyword evidence="1" id="KW-0732">Signal</keyword>
<dbReference type="KEGG" id="mmai:sS8_2682"/>
<dbReference type="EMBL" id="AP017928">
    <property type="protein sequence ID" value="BBA34629.1"/>
    <property type="molecule type" value="Genomic_DNA"/>
</dbReference>